<gene>
    <name evidence="7" type="ORF">ACFS5N_00645</name>
</gene>
<sequence>MKRIILLIAIIFSVVSAKAQFGVGGGGSSIVGKISGSVVDSISKKALDYGTITLFRGTSKTPVTGILTDDKGTFQLDNIHPGIYRLEISFVGYPTKIIRGIETTPSKPDKNLGVVVVGQSTKSLNEVTVTASAPLIENRIDKIVYNAEKDVTAGGGSATDILQKVPLVNVDINGNVSLRGDANVRVLINGRPSGATSASLADVLKGIPADQIKSVEVITSPSAKYDAEGSAGIINIITKQKNISGISGGISGGVGTRQNNGNFNLNYNKNRFNLTVNVGGNASWPQTSNTYQSTQIDTGSFHSFKESKGTSKVSRHAIVGSVSAGYEFNAFNSLNSTIRLNQIEFNTNSNSVTTGANPFSLNSVAHAIPASGFDWNVDYVHKFKKEGEELDLSTQWSHSIGNTEYTNYYTAVNPNQKNKIDGTNNEYTVQADYVLPINNTFKLESGAKYIIRRINTINDIYSPSGNDFVFNSLASSTYGYNQNVGAAYSVLTINLPKSYSILAGLRDEYTTIDGNPNSLSQKNVPFTQDYNTLVPSLTFQKKLTATQTIKLGYSKRITRPSLQFLNPYVDSTNILAQKVGNPKLNPEVSQTVELGYNTFIGASVINLSAYYKHTSGLIEGIATPVSVTVNGIQQGATLTTFQNIGNNNSFGGSFFGSITPFKILTIQGSINAYTYKPDPAGVFNLAQSQNGTYVQYGGFMRGTLTLPKDFVIESFAFGSSARRTIQGTNPAFSIFGMGFKKQFDNKKYSLGVNIIQPFSNYKEFNSNITSRGLTQVSRFQYPFRSFGLTFSYNFGKLSFKPQNPMEKKKGINNDDLKQDDQGMGGGGAGAGAGGR</sequence>
<keyword evidence="2" id="KW-0472">Membrane</keyword>
<keyword evidence="3" id="KW-0998">Cell outer membrane</keyword>
<feature type="domain" description="Outer membrane protein beta-barrel" evidence="6">
    <location>
        <begin position="381"/>
        <end position="792"/>
    </location>
</feature>
<dbReference type="EMBL" id="JBHUPD010000001">
    <property type="protein sequence ID" value="MFD2870951.1"/>
    <property type="molecule type" value="Genomic_DNA"/>
</dbReference>
<dbReference type="Pfam" id="PF13620">
    <property type="entry name" value="CarboxypepD_reg"/>
    <property type="match status" value="1"/>
</dbReference>
<evidence type="ECO:0000256" key="5">
    <source>
        <dbReference type="SAM" id="SignalP"/>
    </source>
</evidence>
<feature type="compositionally biased region" description="Basic and acidic residues" evidence="4">
    <location>
        <begin position="805"/>
        <end position="820"/>
    </location>
</feature>
<dbReference type="SUPFAM" id="SSF49464">
    <property type="entry name" value="Carboxypeptidase regulatory domain-like"/>
    <property type="match status" value="1"/>
</dbReference>
<dbReference type="RefSeq" id="WP_377181144.1">
    <property type="nucleotide sequence ID" value="NZ_JBHUPD010000001.1"/>
</dbReference>
<evidence type="ECO:0000259" key="6">
    <source>
        <dbReference type="Pfam" id="PF14905"/>
    </source>
</evidence>
<keyword evidence="8" id="KW-1185">Reference proteome</keyword>
<feature type="chain" id="PRO_5045930263" evidence="5">
    <location>
        <begin position="20"/>
        <end position="835"/>
    </location>
</feature>
<evidence type="ECO:0000313" key="7">
    <source>
        <dbReference type="EMBL" id="MFD2870951.1"/>
    </source>
</evidence>
<comment type="subcellular location">
    <subcellularLocation>
        <location evidence="1">Cell outer membrane</location>
    </subcellularLocation>
</comment>
<evidence type="ECO:0000256" key="3">
    <source>
        <dbReference type="ARBA" id="ARBA00023237"/>
    </source>
</evidence>
<evidence type="ECO:0000256" key="4">
    <source>
        <dbReference type="SAM" id="MobiDB-lite"/>
    </source>
</evidence>
<dbReference type="SUPFAM" id="SSF56935">
    <property type="entry name" value="Porins"/>
    <property type="match status" value="1"/>
</dbReference>
<evidence type="ECO:0000313" key="8">
    <source>
        <dbReference type="Proteomes" id="UP001597557"/>
    </source>
</evidence>
<organism evidence="7 8">
    <name type="scientific">Mucilaginibacter ximonensis</name>
    <dbReference type="NCBI Taxonomy" id="538021"/>
    <lineage>
        <taxon>Bacteria</taxon>
        <taxon>Pseudomonadati</taxon>
        <taxon>Bacteroidota</taxon>
        <taxon>Sphingobacteriia</taxon>
        <taxon>Sphingobacteriales</taxon>
        <taxon>Sphingobacteriaceae</taxon>
        <taxon>Mucilaginibacter</taxon>
    </lineage>
</organism>
<reference evidence="8" key="1">
    <citation type="journal article" date="2019" name="Int. J. Syst. Evol. Microbiol.">
        <title>The Global Catalogue of Microorganisms (GCM) 10K type strain sequencing project: providing services to taxonomists for standard genome sequencing and annotation.</title>
        <authorList>
            <consortium name="The Broad Institute Genomics Platform"/>
            <consortium name="The Broad Institute Genome Sequencing Center for Infectious Disease"/>
            <person name="Wu L."/>
            <person name="Ma J."/>
        </authorList>
    </citation>
    <scope>NUCLEOTIDE SEQUENCE [LARGE SCALE GENOMIC DNA]</scope>
    <source>
        <strain evidence="8">KCTC 22437</strain>
    </source>
</reference>
<keyword evidence="7" id="KW-0675">Receptor</keyword>
<comment type="caution">
    <text evidence="7">The sequence shown here is derived from an EMBL/GenBank/DDBJ whole genome shotgun (WGS) entry which is preliminary data.</text>
</comment>
<name>A0ABW5Y6L8_9SPHI</name>
<dbReference type="Gene3D" id="2.170.130.10">
    <property type="entry name" value="TonB-dependent receptor, plug domain"/>
    <property type="match status" value="1"/>
</dbReference>
<dbReference type="InterPro" id="IPR008969">
    <property type="entry name" value="CarboxyPept-like_regulatory"/>
</dbReference>
<dbReference type="InterPro" id="IPR036942">
    <property type="entry name" value="Beta-barrel_TonB_sf"/>
</dbReference>
<dbReference type="Pfam" id="PF14905">
    <property type="entry name" value="OMP_b-brl_3"/>
    <property type="match status" value="1"/>
</dbReference>
<protein>
    <submittedName>
        <fullName evidence="7">TonB-dependent receptor domain-containing protein</fullName>
    </submittedName>
</protein>
<dbReference type="PANTHER" id="PTHR40980">
    <property type="entry name" value="PLUG DOMAIN-CONTAINING PROTEIN"/>
    <property type="match status" value="1"/>
</dbReference>
<dbReference type="Gene3D" id="2.60.40.1120">
    <property type="entry name" value="Carboxypeptidase-like, regulatory domain"/>
    <property type="match status" value="1"/>
</dbReference>
<evidence type="ECO:0000256" key="1">
    <source>
        <dbReference type="ARBA" id="ARBA00004442"/>
    </source>
</evidence>
<proteinExistence type="predicted"/>
<feature type="signal peptide" evidence="5">
    <location>
        <begin position="1"/>
        <end position="19"/>
    </location>
</feature>
<keyword evidence="5" id="KW-0732">Signal</keyword>
<dbReference type="InterPro" id="IPR041700">
    <property type="entry name" value="OMP_b-brl_3"/>
</dbReference>
<accession>A0ABW5Y6L8</accession>
<dbReference type="Gene3D" id="2.40.170.20">
    <property type="entry name" value="TonB-dependent receptor, beta-barrel domain"/>
    <property type="match status" value="1"/>
</dbReference>
<evidence type="ECO:0000256" key="2">
    <source>
        <dbReference type="ARBA" id="ARBA00023136"/>
    </source>
</evidence>
<feature type="region of interest" description="Disordered" evidence="4">
    <location>
        <begin position="803"/>
        <end position="835"/>
    </location>
</feature>
<feature type="compositionally biased region" description="Gly residues" evidence="4">
    <location>
        <begin position="822"/>
        <end position="835"/>
    </location>
</feature>
<dbReference type="PANTHER" id="PTHR40980:SF4">
    <property type="entry name" value="TONB-DEPENDENT RECEPTOR-LIKE BETA-BARREL DOMAIN-CONTAINING PROTEIN"/>
    <property type="match status" value="1"/>
</dbReference>
<dbReference type="InterPro" id="IPR037066">
    <property type="entry name" value="Plug_dom_sf"/>
</dbReference>
<dbReference type="Proteomes" id="UP001597557">
    <property type="component" value="Unassembled WGS sequence"/>
</dbReference>